<protein>
    <recommendedName>
        <fullName evidence="4">Secreted protein</fullName>
    </recommendedName>
</protein>
<accession>A0A7G1PD43</accession>
<dbReference type="AlphaFoldDB" id="A0A7G1PD43"/>
<keyword evidence="3" id="KW-1185">Reference proteome</keyword>
<proteinExistence type="predicted"/>
<feature type="signal peptide" evidence="1">
    <location>
        <begin position="1"/>
        <end position="42"/>
    </location>
</feature>
<sequence length="124" mass="12915">MNHTTNTSGSMRRNAARAALSLVTVAASFLGFAAASAGTAQAAVTNCAWTLEDGGRYATWAQVKCAGGSSYYRAWVKCPDPNASGGYKTVYGPTVLPGKASRADCGTKTYVDYGKQVFTYPPGV</sequence>
<dbReference type="RefSeq" id="WP_157871186.1">
    <property type="nucleotide sequence ID" value="NZ_AP023440.1"/>
</dbReference>
<evidence type="ECO:0000313" key="3">
    <source>
        <dbReference type="Proteomes" id="UP000516444"/>
    </source>
</evidence>
<gene>
    <name evidence="2" type="ORF">GCM10017557_73300</name>
</gene>
<dbReference type="EMBL" id="AP023440">
    <property type="protein sequence ID" value="BCL32471.1"/>
    <property type="molecule type" value="Genomic_DNA"/>
</dbReference>
<evidence type="ECO:0000313" key="2">
    <source>
        <dbReference type="EMBL" id="BCL32471.1"/>
    </source>
</evidence>
<dbReference type="OrthoDB" id="9844467at2"/>
<evidence type="ECO:0008006" key="4">
    <source>
        <dbReference type="Google" id="ProtNLM"/>
    </source>
</evidence>
<feature type="chain" id="PRO_5029004917" description="Secreted protein" evidence="1">
    <location>
        <begin position="43"/>
        <end position="124"/>
    </location>
</feature>
<keyword evidence="1" id="KW-0732">Signal</keyword>
<reference evidence="2 3" key="1">
    <citation type="journal article" date="2014" name="Int. J. Syst. Evol. Microbiol.">
        <title>Complete genome sequence of Corynebacterium casei LMG S-19264T (=DSM 44701T), isolated from a smear-ripened cheese.</title>
        <authorList>
            <consortium name="US DOE Joint Genome Institute (JGI-PGF)"/>
            <person name="Walter F."/>
            <person name="Albersmeier A."/>
            <person name="Kalinowski J."/>
            <person name="Ruckert C."/>
        </authorList>
    </citation>
    <scope>NUCLEOTIDE SEQUENCE [LARGE SCALE GENOMIC DNA]</scope>
    <source>
        <strain evidence="2 3">JCM 4677</strain>
    </source>
</reference>
<evidence type="ECO:0000256" key="1">
    <source>
        <dbReference type="SAM" id="SignalP"/>
    </source>
</evidence>
<dbReference type="KEGG" id="sgm:GCM10017557_73300"/>
<dbReference type="Proteomes" id="UP000516444">
    <property type="component" value="Chromosome"/>
</dbReference>
<name>A0A7G1PD43_9ACTN</name>
<organism evidence="2 3">
    <name type="scientific">Streptomyces aurantiacus</name>
    <dbReference type="NCBI Taxonomy" id="47760"/>
    <lineage>
        <taxon>Bacteria</taxon>
        <taxon>Bacillati</taxon>
        <taxon>Actinomycetota</taxon>
        <taxon>Actinomycetes</taxon>
        <taxon>Kitasatosporales</taxon>
        <taxon>Streptomycetaceae</taxon>
        <taxon>Streptomyces</taxon>
        <taxon>Streptomyces aurantiacus group</taxon>
    </lineage>
</organism>